<dbReference type="EMBL" id="CP070496">
    <property type="protein sequence ID" value="QSB06056.1"/>
    <property type="molecule type" value="Genomic_DNA"/>
</dbReference>
<dbReference type="Pfam" id="PF00675">
    <property type="entry name" value="Peptidase_M16"/>
    <property type="match status" value="1"/>
</dbReference>
<dbReference type="KEGG" id="nav:JQS30_03800"/>
<proteinExistence type="predicted"/>
<dbReference type="InterPro" id="IPR007863">
    <property type="entry name" value="Peptidase_M16_C"/>
</dbReference>
<dbReference type="AlphaFoldDB" id="A0A895XU56"/>
<dbReference type="PANTHER" id="PTHR11851:SF224">
    <property type="entry name" value="PROCESSING PROTEASE"/>
    <property type="match status" value="1"/>
</dbReference>
<evidence type="ECO:0000313" key="3">
    <source>
        <dbReference type="EMBL" id="QSB06056.1"/>
    </source>
</evidence>
<evidence type="ECO:0000313" key="4">
    <source>
        <dbReference type="Proteomes" id="UP000662939"/>
    </source>
</evidence>
<protein>
    <submittedName>
        <fullName evidence="3">Insulinase family protein</fullName>
    </submittedName>
</protein>
<name>A0A895XU56_9ACTN</name>
<feature type="domain" description="Peptidase M16 C-terminal" evidence="2">
    <location>
        <begin position="177"/>
        <end position="356"/>
    </location>
</feature>
<gene>
    <name evidence="3" type="ORF">JQS30_03800</name>
</gene>
<dbReference type="GO" id="GO:0046872">
    <property type="term" value="F:metal ion binding"/>
    <property type="evidence" value="ECO:0007669"/>
    <property type="project" value="InterPro"/>
</dbReference>
<accession>A0A895XU56</accession>
<dbReference type="SUPFAM" id="SSF63411">
    <property type="entry name" value="LuxS/MPP-like metallohydrolase"/>
    <property type="match status" value="2"/>
</dbReference>
<dbReference type="InterPro" id="IPR050361">
    <property type="entry name" value="MPP/UQCRC_Complex"/>
</dbReference>
<sequence length="444" mass="48438">MTTMIPQLAPETPLVLPEAVCRVLPGGISTTVVRRASVPIAEMRLSIPMTHIEPALADLLASTITNGTKRSSLRGIAERLQSIGGSLHAGSSPDQLSISGFCLASQLPAWLDILGELLTEATFPADPFHVEQERISDSISVAEQQPDYLVNRRLNHRLWEGHPYAHQHPSAGEIKAVTRDDVEKLYRERVHPDRARLVVVGDIDEATIFDLLTDKLGAWVENVTDEVVVSDPMPPLPQFAPSGIEIVDRPGSVQSAIRVVFPAIDRRHPDNAAQHLANLIYGGYFSSRLVLNLREEKGYGYTPRSIIDHSPAGTYQLIHADVATEVTSLALREVHHELRRMAEETVGEDELAKTRQYALGALKIGTSANSSLASFISSLASCGLTLDYLASHTERLLAVTPADVRRVARERLNLDRSVTVILGEAESIEAPLRALGDVTVAQSI</sequence>
<keyword evidence="4" id="KW-1185">Reference proteome</keyword>
<reference evidence="3" key="1">
    <citation type="submission" date="2021-02" db="EMBL/GenBank/DDBJ databases">
        <title>Natronoglycomyces albus gen. nov., sp. nov, a haloalkaliphilic actinobacterium from a soda solonchak soil.</title>
        <authorList>
            <person name="Sorokin D.Y."/>
            <person name="Khijniak T.V."/>
            <person name="Zakharycheva A.P."/>
            <person name="Boueva O.V."/>
            <person name="Ariskina E.V."/>
            <person name="Hahnke R.L."/>
            <person name="Bunk B."/>
            <person name="Sproer C."/>
            <person name="Schumann P."/>
            <person name="Evtushenko L.I."/>
            <person name="Kublanov I.V."/>
        </authorList>
    </citation>
    <scope>NUCLEOTIDE SEQUENCE</scope>
    <source>
        <strain evidence="3">DSM 106290</strain>
    </source>
</reference>
<evidence type="ECO:0000259" key="1">
    <source>
        <dbReference type="Pfam" id="PF00675"/>
    </source>
</evidence>
<dbReference type="PANTHER" id="PTHR11851">
    <property type="entry name" value="METALLOPROTEASE"/>
    <property type="match status" value="1"/>
</dbReference>
<feature type="domain" description="Peptidase M16 N-terminal" evidence="1">
    <location>
        <begin position="57"/>
        <end position="165"/>
    </location>
</feature>
<dbReference type="InterPro" id="IPR011765">
    <property type="entry name" value="Pept_M16_N"/>
</dbReference>
<dbReference type="InterPro" id="IPR011249">
    <property type="entry name" value="Metalloenz_LuxS/M16"/>
</dbReference>
<dbReference type="Proteomes" id="UP000662939">
    <property type="component" value="Chromosome"/>
</dbReference>
<dbReference type="Gene3D" id="3.30.830.10">
    <property type="entry name" value="Metalloenzyme, LuxS/M16 peptidase-like"/>
    <property type="match status" value="2"/>
</dbReference>
<organism evidence="3 4">
    <name type="scientific">Natronoglycomyces albus</name>
    <dbReference type="NCBI Taxonomy" id="2811108"/>
    <lineage>
        <taxon>Bacteria</taxon>
        <taxon>Bacillati</taxon>
        <taxon>Actinomycetota</taxon>
        <taxon>Actinomycetes</taxon>
        <taxon>Glycomycetales</taxon>
        <taxon>Glycomycetaceae</taxon>
        <taxon>Natronoglycomyces</taxon>
    </lineage>
</organism>
<dbReference type="Pfam" id="PF05193">
    <property type="entry name" value="Peptidase_M16_C"/>
    <property type="match status" value="1"/>
</dbReference>
<evidence type="ECO:0000259" key="2">
    <source>
        <dbReference type="Pfam" id="PF05193"/>
    </source>
</evidence>